<keyword evidence="2" id="KW-1185">Reference proteome</keyword>
<name>A0A0C5G965_9ACTN</name>
<dbReference type="SUPFAM" id="SSF89372">
    <property type="entry name" value="Fucose-specific lectin"/>
    <property type="match status" value="1"/>
</dbReference>
<evidence type="ECO:0000313" key="2">
    <source>
        <dbReference type="Proteomes" id="UP000032234"/>
    </source>
</evidence>
<dbReference type="Gene3D" id="2.120.10.70">
    <property type="entry name" value="Fucose-specific lectin"/>
    <property type="match status" value="1"/>
</dbReference>
<dbReference type="EMBL" id="CP010849">
    <property type="protein sequence ID" value="AJP04889.1"/>
    <property type="molecule type" value="Genomic_DNA"/>
</dbReference>
<accession>A0A0C5G965</accession>
<dbReference type="PATRIC" id="fig|477245.3.peg.6167"/>
<dbReference type="AlphaFoldDB" id="A0A0C5G965"/>
<protein>
    <submittedName>
        <fullName evidence="1">Uncharacterized protein</fullName>
    </submittedName>
</protein>
<dbReference type="Proteomes" id="UP000032234">
    <property type="component" value="Chromosome"/>
</dbReference>
<gene>
    <name evidence="1" type="ORF">TU94_29015</name>
</gene>
<evidence type="ECO:0000313" key="1">
    <source>
        <dbReference type="EMBL" id="AJP04889.1"/>
    </source>
</evidence>
<organism evidence="1 2">
    <name type="scientific">Streptomyces cyaneogriseus subsp. noncyanogenus</name>
    <dbReference type="NCBI Taxonomy" id="477245"/>
    <lineage>
        <taxon>Bacteria</taxon>
        <taxon>Bacillati</taxon>
        <taxon>Actinomycetota</taxon>
        <taxon>Actinomycetes</taxon>
        <taxon>Kitasatosporales</taxon>
        <taxon>Streptomycetaceae</taxon>
        <taxon>Streptomyces</taxon>
    </lineage>
</organism>
<dbReference type="STRING" id="477245.TU94_29015"/>
<sequence length="372" mass="38612">MRPAAIPGSGLAVAGSAEDDRRVYYQDVDRSLVQLSYAPSSSDGHWGPYRAFTPEIGAPSAAVGSALAVTGRIDGQRVHYFDGDRHPVRLEERPGGWTYTVCADGPPGSLISPLAAGVTEQGEYVYYLDDRGHIIEASWHGSQGWSVADLSAGIEGCPVPSPLTRLAATGYGSDGRLVYYLDERNRPVQLEHTVIAGTKKNPEGSVLWQVCDLSVFGAPAAAVGGPPALLLNAADRPRLCFLDADRMVVEVEFNGCGWDIRRAGADADLGAGAPRAAAGSALAAVAGADGSESHVYYLGTAFAGGEAPGHRSSGDGLPGGDDSLIELGGAGDKWAARDLGAELDLPDVATAVPSPIAAVHTSGPRVYYVSEE</sequence>
<dbReference type="KEGG" id="scw:TU94_29015"/>
<dbReference type="HOGENOM" id="CLU_743764_0_0_11"/>
<reference evidence="1 2" key="1">
    <citation type="submission" date="2015-02" db="EMBL/GenBank/DDBJ databases">
        <title>Genome sequence of thermotolerant Streptomyces cyaneogriseus subsp. Noncyanogenus NMWT1, the producer of nematocidal antibiotics nemadectin.</title>
        <authorList>
            <person name="Wang H."/>
            <person name="Li C."/>
            <person name="Xiang W."/>
            <person name="Wang X."/>
        </authorList>
    </citation>
    <scope>NUCLEOTIDE SEQUENCE [LARGE SCALE GENOMIC DNA]</scope>
    <source>
        <strain evidence="1 2">NMWT 1</strain>
    </source>
</reference>
<proteinExistence type="predicted"/>